<accession>A0A8J8Q1C6</accession>
<dbReference type="EMBL" id="PHNJ01000005">
    <property type="protein sequence ID" value="TYL38606.1"/>
    <property type="molecule type" value="Genomic_DNA"/>
</dbReference>
<evidence type="ECO:0000313" key="2">
    <source>
        <dbReference type="EMBL" id="TYL38606.1"/>
    </source>
</evidence>
<comment type="caution">
    <text evidence="2">The sequence shown here is derived from an EMBL/GenBank/DDBJ whole genome shotgun (WGS) entry which is preliminary data.</text>
</comment>
<organism evidence="2 3">
    <name type="scientific">Natronococcus pandeyae</name>
    <dbReference type="NCBI Taxonomy" id="2055836"/>
    <lineage>
        <taxon>Archaea</taxon>
        <taxon>Methanobacteriati</taxon>
        <taxon>Methanobacteriota</taxon>
        <taxon>Stenosarchaea group</taxon>
        <taxon>Halobacteria</taxon>
        <taxon>Halobacteriales</taxon>
        <taxon>Natrialbaceae</taxon>
        <taxon>Natronococcus</taxon>
    </lineage>
</organism>
<feature type="transmembrane region" description="Helical" evidence="1">
    <location>
        <begin position="136"/>
        <end position="164"/>
    </location>
</feature>
<evidence type="ECO:0008006" key="4">
    <source>
        <dbReference type="Google" id="ProtNLM"/>
    </source>
</evidence>
<proteinExistence type="predicted"/>
<gene>
    <name evidence="2" type="ORF">CV102_12480</name>
</gene>
<keyword evidence="1" id="KW-0812">Transmembrane</keyword>
<protein>
    <recommendedName>
        <fullName evidence="4">Metal-dependent hydrolase</fullName>
    </recommendedName>
</protein>
<evidence type="ECO:0000313" key="3">
    <source>
        <dbReference type="Proteomes" id="UP000766904"/>
    </source>
</evidence>
<dbReference type="AlphaFoldDB" id="A0A8J8Q1C6"/>
<dbReference type="RefSeq" id="WP_148858315.1">
    <property type="nucleotide sequence ID" value="NZ_PHNJ01000005.1"/>
</dbReference>
<reference evidence="2" key="1">
    <citation type="submission" date="2017-11" db="EMBL/GenBank/DDBJ databases">
        <authorList>
            <person name="Kajale S.C."/>
            <person name="Sharma A."/>
        </authorList>
    </citation>
    <scope>NUCLEOTIDE SEQUENCE</scope>
    <source>
        <strain evidence="2">LS1_42</strain>
    </source>
</reference>
<feature type="transmembrane region" description="Helical" evidence="1">
    <location>
        <begin position="78"/>
        <end position="99"/>
    </location>
</feature>
<keyword evidence="3" id="KW-1185">Reference proteome</keyword>
<evidence type="ECO:0000256" key="1">
    <source>
        <dbReference type="SAM" id="Phobius"/>
    </source>
</evidence>
<sequence length="211" mass="22682">MMATTHAFAGLALAAVLALVAPQFAFVVAVAAIAGGIFPDLDLYAGHRRTLHFPVYYWLLAAPAAVVAVAVPTETTVAVAVFLLAAALHSFTDVFGGGLELKPWEGTSDRAVYSHYHGRWLEPRRWVRYDGSPADLALAGVLAVPALVVFDGIVQTVVIALLAVSAGYALVRKPLVVVAEWLLERVPDPVLEYLPDRFLPIEQSDLERIGD</sequence>
<keyword evidence="1" id="KW-1133">Transmembrane helix</keyword>
<name>A0A8J8Q1C6_9EURY</name>
<keyword evidence="1" id="KW-0472">Membrane</keyword>
<dbReference type="OrthoDB" id="204671at2157"/>
<dbReference type="Proteomes" id="UP000766904">
    <property type="component" value="Unassembled WGS sequence"/>
</dbReference>
<feature type="transmembrane region" description="Helical" evidence="1">
    <location>
        <begin position="55"/>
        <end position="71"/>
    </location>
</feature>